<organism evidence="3 4">
    <name type="scientific">Paenibacillus mangrovi</name>
    <dbReference type="NCBI Taxonomy" id="2931978"/>
    <lineage>
        <taxon>Bacteria</taxon>
        <taxon>Bacillati</taxon>
        <taxon>Bacillota</taxon>
        <taxon>Bacilli</taxon>
        <taxon>Bacillales</taxon>
        <taxon>Paenibacillaceae</taxon>
        <taxon>Paenibacillus</taxon>
    </lineage>
</organism>
<keyword evidence="1" id="KW-0812">Transmembrane</keyword>
<dbReference type="EMBL" id="JALIRP010000004">
    <property type="protein sequence ID" value="MCJ8012375.1"/>
    <property type="molecule type" value="Genomic_DNA"/>
</dbReference>
<dbReference type="Gene3D" id="1.10.10.1320">
    <property type="entry name" value="Anti-sigma factor, zinc-finger domain"/>
    <property type="match status" value="1"/>
</dbReference>
<dbReference type="InterPro" id="IPR041916">
    <property type="entry name" value="Anti_sigma_zinc_sf"/>
</dbReference>
<evidence type="ECO:0000313" key="4">
    <source>
        <dbReference type="Proteomes" id="UP001139347"/>
    </source>
</evidence>
<name>A0A9X2B2Y2_9BACL</name>
<protein>
    <submittedName>
        <fullName evidence="3">Anti-sigma factor</fullName>
    </submittedName>
</protein>
<keyword evidence="1" id="KW-1133">Transmembrane helix</keyword>
<accession>A0A9X2B2Y2</accession>
<keyword evidence="4" id="KW-1185">Reference proteome</keyword>
<dbReference type="RefSeq" id="WP_244725179.1">
    <property type="nucleotide sequence ID" value="NZ_JALIRP010000004.1"/>
</dbReference>
<evidence type="ECO:0000259" key="2">
    <source>
        <dbReference type="Pfam" id="PF10099"/>
    </source>
</evidence>
<feature type="domain" description="Anti-sigma K factor RskA C-terminal" evidence="2">
    <location>
        <begin position="131"/>
        <end position="269"/>
    </location>
</feature>
<dbReference type="InterPro" id="IPR018764">
    <property type="entry name" value="RskA_C"/>
</dbReference>
<feature type="transmembrane region" description="Helical" evidence="1">
    <location>
        <begin position="125"/>
        <end position="146"/>
    </location>
</feature>
<dbReference type="GO" id="GO:0005886">
    <property type="term" value="C:plasma membrane"/>
    <property type="evidence" value="ECO:0007669"/>
    <property type="project" value="InterPro"/>
</dbReference>
<dbReference type="Proteomes" id="UP001139347">
    <property type="component" value="Unassembled WGS sequence"/>
</dbReference>
<dbReference type="AlphaFoldDB" id="A0A9X2B2Y2"/>
<sequence length="279" mass="30690">MPSSRPENGNEAEDAVCHFLPEEKLVDYVMNRLPESERAGVAVHAATCSHCAERLQEWEQVMQLPELEGFCLTVDGVDGSVDDGHHIEVPSPERSLIPPARMGRKLRMRAYLRSAGIWFARNRRFILPGAASAAVAVFLLAGLFSMKQQVVPSAESIDGEVSSKIAVMQSAAYEQYPISPMPPMHGSGGVWINRNSGELLIVVDGLKPTREKDYQIWLQQEQQPVSDGMLLTRNSHGKGYYYGYGPVDPDQIVISLEPKGGSHVQTGPVALRIKVNGQQ</sequence>
<comment type="caution">
    <text evidence="3">The sequence shown here is derived from an EMBL/GenBank/DDBJ whole genome shotgun (WGS) entry which is preliminary data.</text>
</comment>
<keyword evidence="1" id="KW-0472">Membrane</keyword>
<gene>
    <name evidence="3" type="ORF">MUG84_11595</name>
</gene>
<reference evidence="3" key="1">
    <citation type="submission" date="2022-04" db="EMBL/GenBank/DDBJ databases">
        <title>Paenibacillus mangrovi sp. nov., a novel endophytic bacterium isolated from bark of Kandelia candel.</title>
        <authorList>
            <person name="Tuo L."/>
        </authorList>
    </citation>
    <scope>NUCLEOTIDE SEQUENCE</scope>
    <source>
        <strain evidence="3">KQZ6P-2</strain>
    </source>
</reference>
<dbReference type="Pfam" id="PF10099">
    <property type="entry name" value="RskA_C"/>
    <property type="match status" value="1"/>
</dbReference>
<evidence type="ECO:0000256" key="1">
    <source>
        <dbReference type="SAM" id="Phobius"/>
    </source>
</evidence>
<evidence type="ECO:0000313" key="3">
    <source>
        <dbReference type="EMBL" id="MCJ8012375.1"/>
    </source>
</evidence>
<proteinExistence type="predicted"/>